<organism evidence="4 5">
    <name type="scientific">Armillaria luteobubalina</name>
    <dbReference type="NCBI Taxonomy" id="153913"/>
    <lineage>
        <taxon>Eukaryota</taxon>
        <taxon>Fungi</taxon>
        <taxon>Dikarya</taxon>
        <taxon>Basidiomycota</taxon>
        <taxon>Agaricomycotina</taxon>
        <taxon>Agaricomycetes</taxon>
        <taxon>Agaricomycetidae</taxon>
        <taxon>Agaricales</taxon>
        <taxon>Marasmiineae</taxon>
        <taxon>Physalacriaceae</taxon>
        <taxon>Armillaria</taxon>
    </lineage>
</organism>
<feature type="domain" description="Peptidase C14 caspase" evidence="3">
    <location>
        <begin position="24"/>
        <end position="278"/>
    </location>
</feature>
<feature type="region of interest" description="Disordered" evidence="2">
    <location>
        <begin position="273"/>
        <end position="292"/>
    </location>
</feature>
<dbReference type="PANTHER" id="PTHR48104">
    <property type="entry name" value="METACASPASE-4"/>
    <property type="match status" value="1"/>
</dbReference>
<gene>
    <name evidence="4" type="ORF">EDD18DRAFT_1190694</name>
</gene>
<dbReference type="AlphaFoldDB" id="A0AA39PPZ6"/>
<dbReference type="Gene3D" id="3.40.50.1460">
    <property type="match status" value="1"/>
</dbReference>
<evidence type="ECO:0000313" key="4">
    <source>
        <dbReference type="EMBL" id="KAK0488403.1"/>
    </source>
</evidence>
<comment type="caution">
    <text evidence="4">The sequence shown here is derived from an EMBL/GenBank/DDBJ whole genome shotgun (WGS) entry which is preliminary data.</text>
</comment>
<dbReference type="Proteomes" id="UP001175228">
    <property type="component" value="Unassembled WGS sequence"/>
</dbReference>
<protein>
    <submittedName>
        <fullName evidence="4">Peptidase C14, caspase domain-containing protein</fullName>
    </submittedName>
</protein>
<evidence type="ECO:0000259" key="3">
    <source>
        <dbReference type="Pfam" id="PF00656"/>
    </source>
</evidence>
<dbReference type="InterPro" id="IPR011600">
    <property type="entry name" value="Pept_C14_caspase"/>
</dbReference>
<accession>A0AA39PPZ6</accession>
<reference evidence="4" key="1">
    <citation type="submission" date="2023-06" db="EMBL/GenBank/DDBJ databases">
        <authorList>
            <consortium name="Lawrence Berkeley National Laboratory"/>
            <person name="Ahrendt S."/>
            <person name="Sahu N."/>
            <person name="Indic B."/>
            <person name="Wong-Bajracharya J."/>
            <person name="Merenyi Z."/>
            <person name="Ke H.-M."/>
            <person name="Monk M."/>
            <person name="Kocsube S."/>
            <person name="Drula E."/>
            <person name="Lipzen A."/>
            <person name="Balint B."/>
            <person name="Henrissat B."/>
            <person name="Andreopoulos B."/>
            <person name="Martin F.M."/>
            <person name="Harder C.B."/>
            <person name="Rigling D."/>
            <person name="Ford K.L."/>
            <person name="Foster G.D."/>
            <person name="Pangilinan J."/>
            <person name="Papanicolaou A."/>
            <person name="Barry K."/>
            <person name="LaButti K."/>
            <person name="Viragh M."/>
            <person name="Koriabine M."/>
            <person name="Yan M."/>
            <person name="Riley R."/>
            <person name="Champramary S."/>
            <person name="Plett K.L."/>
            <person name="Tsai I.J."/>
            <person name="Slot J."/>
            <person name="Sipos G."/>
            <person name="Plett J."/>
            <person name="Nagy L.G."/>
            <person name="Grigoriev I.V."/>
        </authorList>
    </citation>
    <scope>NUCLEOTIDE SEQUENCE</scope>
    <source>
        <strain evidence="4">HWK02</strain>
    </source>
</reference>
<comment type="similarity">
    <text evidence="1">Belongs to the peptidase C14B family.</text>
</comment>
<keyword evidence="5" id="KW-1185">Reference proteome</keyword>
<dbReference type="InterPro" id="IPR050452">
    <property type="entry name" value="Metacaspase"/>
</dbReference>
<proteinExistence type="inferred from homology"/>
<dbReference type="Pfam" id="PF00656">
    <property type="entry name" value="Peptidase_C14"/>
    <property type="match status" value="1"/>
</dbReference>
<name>A0AA39PPZ6_9AGAR</name>
<evidence type="ECO:0000313" key="5">
    <source>
        <dbReference type="Proteomes" id="UP001175228"/>
    </source>
</evidence>
<dbReference type="PANTHER" id="PTHR48104:SF30">
    <property type="entry name" value="METACASPASE-1"/>
    <property type="match status" value="1"/>
</dbReference>
<dbReference type="GO" id="GO:0004197">
    <property type="term" value="F:cysteine-type endopeptidase activity"/>
    <property type="evidence" value="ECO:0007669"/>
    <property type="project" value="InterPro"/>
</dbReference>
<sequence>MDDIQLPKLETATAQPRTSPKRKALIVWFSGHAAQPKEPLRCGRDGMDEVLYSSSGPCIRDNTLREHLVNKLPEGCHLTAVLDACHSGTLLDLTHHRCNRVLGPRRSNSWEITSTYTVKHRNAIDDWDILYPLLTKNTLASIRTVLESYGSDICGNVQPKECILNETDRMCESPLSGMFCDGCCEIPKYSKKANVVCLSSCKDSQLTWEMDDDWSMTKSNPHGLTLQDLMVQITCISRQETEKARSRLQCRKQSYAIRERKILDLLRQNFKQDPQLSSEPSPIDMPNVFWEP</sequence>
<evidence type="ECO:0000256" key="1">
    <source>
        <dbReference type="ARBA" id="ARBA00009005"/>
    </source>
</evidence>
<evidence type="ECO:0000256" key="2">
    <source>
        <dbReference type="SAM" id="MobiDB-lite"/>
    </source>
</evidence>
<dbReference type="GO" id="GO:0006508">
    <property type="term" value="P:proteolysis"/>
    <property type="evidence" value="ECO:0007669"/>
    <property type="project" value="InterPro"/>
</dbReference>
<dbReference type="EMBL" id="JAUEPU010000039">
    <property type="protein sequence ID" value="KAK0488403.1"/>
    <property type="molecule type" value="Genomic_DNA"/>
</dbReference>
<dbReference type="GO" id="GO:0005737">
    <property type="term" value="C:cytoplasm"/>
    <property type="evidence" value="ECO:0007669"/>
    <property type="project" value="TreeGrafter"/>
</dbReference>